<dbReference type="InterPro" id="IPR025392">
    <property type="entry name" value="DUF4124"/>
</dbReference>
<feature type="compositionally biased region" description="Polar residues" evidence="1">
    <location>
        <begin position="114"/>
        <end position="132"/>
    </location>
</feature>
<feature type="domain" description="DUF4124" evidence="2">
    <location>
        <begin position="27"/>
        <end position="79"/>
    </location>
</feature>
<accession>A0A7X0JTQ2</accession>
<gene>
    <name evidence="3" type="ORF">HNR48_002369</name>
</gene>
<name>A0A7X0JTQ2_9GAMM</name>
<reference evidence="3 4" key="1">
    <citation type="submission" date="2020-08" db="EMBL/GenBank/DDBJ databases">
        <title>Genomic Encyclopedia of Type Strains, Phase IV (KMG-IV): sequencing the most valuable type-strain genomes for metagenomic binning, comparative biology and taxonomic classification.</title>
        <authorList>
            <person name="Goeker M."/>
        </authorList>
    </citation>
    <scope>NUCLEOTIDE SEQUENCE [LARGE SCALE GENOMIC DNA]</scope>
    <source>
        <strain evidence="3 4">DSM 22368</strain>
    </source>
</reference>
<dbReference type="EMBL" id="JACHHT010000002">
    <property type="protein sequence ID" value="MBB6522084.1"/>
    <property type="molecule type" value="Genomic_DNA"/>
</dbReference>
<dbReference type="Pfam" id="PF13511">
    <property type="entry name" value="DUF4124"/>
    <property type="match status" value="1"/>
</dbReference>
<protein>
    <recommendedName>
        <fullName evidence="2">DUF4124 domain-containing protein</fullName>
    </recommendedName>
</protein>
<evidence type="ECO:0000259" key="2">
    <source>
        <dbReference type="Pfam" id="PF13511"/>
    </source>
</evidence>
<evidence type="ECO:0000256" key="1">
    <source>
        <dbReference type="SAM" id="MobiDB-lite"/>
    </source>
</evidence>
<comment type="caution">
    <text evidence="3">The sequence shown here is derived from an EMBL/GenBank/DDBJ whole genome shotgun (WGS) entry which is preliminary data.</text>
</comment>
<feature type="compositionally biased region" description="Polar residues" evidence="1">
    <location>
        <begin position="149"/>
        <end position="163"/>
    </location>
</feature>
<evidence type="ECO:0000313" key="3">
    <source>
        <dbReference type="EMBL" id="MBB6522084.1"/>
    </source>
</evidence>
<feature type="region of interest" description="Disordered" evidence="1">
    <location>
        <begin position="75"/>
        <end position="166"/>
    </location>
</feature>
<evidence type="ECO:0000313" key="4">
    <source>
        <dbReference type="Proteomes" id="UP000528457"/>
    </source>
</evidence>
<dbReference type="InParanoid" id="A0A7X0JTQ2"/>
<organism evidence="3 4">
    <name type="scientific">Pseudoteredinibacter isoporae</name>
    <dbReference type="NCBI Taxonomy" id="570281"/>
    <lineage>
        <taxon>Bacteria</taxon>
        <taxon>Pseudomonadati</taxon>
        <taxon>Pseudomonadota</taxon>
        <taxon>Gammaproteobacteria</taxon>
        <taxon>Cellvibrionales</taxon>
        <taxon>Cellvibrionaceae</taxon>
        <taxon>Pseudoteredinibacter</taxon>
    </lineage>
</organism>
<dbReference type="RefSeq" id="WP_166846834.1">
    <property type="nucleotide sequence ID" value="NZ_JAAONY010000002.1"/>
</dbReference>
<sequence length="193" mass="21768">MNPATLQHPSPAFFHRPFGHIICALSLFIASLETQAQIYRWQDESGKFQYSDKPRPGATLIKEAEEKPAEVLEALPAQQQEQQTDIVQGEGKEALQQDIASKSEDDSDIVSVQPAPQSTVQPKEVSSSMSESDQARLKELSRKHRRCASSRTRMSKLQTQFQQRKLEGAPEQTLDYLQRSIARQDKLVSRDCS</sequence>
<keyword evidence="4" id="KW-1185">Reference proteome</keyword>
<dbReference type="AlphaFoldDB" id="A0A7X0JTQ2"/>
<dbReference type="Proteomes" id="UP000528457">
    <property type="component" value="Unassembled WGS sequence"/>
</dbReference>
<proteinExistence type="predicted"/>